<reference evidence="2 3" key="1">
    <citation type="journal article" date="2012" name="J. Bacteriol.">
        <title>Genome sequence of Lactobacillus mucosae LM1, isolated from piglet feces.</title>
        <authorList>
            <person name="Lee J.H."/>
            <person name="Valeriano V.D."/>
            <person name="Shin Y.R."/>
            <person name="Chae J.P."/>
            <person name="Kim G.B."/>
            <person name="Ham J.S."/>
            <person name="Chun J."/>
            <person name="Kang D.K."/>
        </authorList>
    </citation>
    <scope>NUCLEOTIDE SEQUENCE [LARGE SCALE GENOMIC DNA]</scope>
    <source>
        <strain evidence="2 3">LM1</strain>
        <plasmid evidence="2">pLM1</plasmid>
    </source>
</reference>
<name>A0A0D4CNT2_LIMMU</name>
<dbReference type="EMBL" id="CP011014">
    <property type="protein sequence ID" value="AJT51536.1"/>
    <property type="molecule type" value="Genomic_DNA"/>
</dbReference>
<evidence type="ECO:0000256" key="1">
    <source>
        <dbReference type="SAM" id="Phobius"/>
    </source>
</evidence>
<keyword evidence="1" id="KW-0472">Membrane</keyword>
<dbReference type="AlphaFoldDB" id="A0A0D4CNT2"/>
<feature type="transmembrane region" description="Helical" evidence="1">
    <location>
        <begin position="7"/>
        <end position="28"/>
    </location>
</feature>
<keyword evidence="3" id="KW-1185">Reference proteome</keyword>
<sequence length="197" mass="22011">MLSTGQSIVVALVIVGTFAMLFYVPMIMKSMSDPTRGLNQEKVHEFDEKAQDFLDGYQKRLDYSNIILADTAIYFRPDMRRDAYGVFPYNEIVDYHIAYQPTTTTRSGAGGAVVGGLLFGVVGAIAGGLATRRQLNSIKELTLVVHVKNLPAFKINFIDGERTESIIKNRITEYEQLRAYLDNHGVPYTQEVLPSLP</sequence>
<dbReference type="HOGENOM" id="CLU_1382602_0_0_9"/>
<geneLocation type="plasmid" evidence="2 3">
    <name>pLM1</name>
</geneLocation>
<organism evidence="2 3">
    <name type="scientific">Limosilactobacillus mucosae LM1</name>
    <dbReference type="NCBI Taxonomy" id="1130798"/>
    <lineage>
        <taxon>Bacteria</taxon>
        <taxon>Bacillati</taxon>
        <taxon>Bacillota</taxon>
        <taxon>Bacilli</taxon>
        <taxon>Lactobacillales</taxon>
        <taxon>Lactobacillaceae</taxon>
        <taxon>Limosilactobacillus</taxon>
    </lineage>
</organism>
<evidence type="ECO:0000313" key="3">
    <source>
        <dbReference type="Proteomes" id="UP000003645"/>
    </source>
</evidence>
<evidence type="ECO:0000313" key="2">
    <source>
        <dbReference type="EMBL" id="AJT51536.1"/>
    </source>
</evidence>
<proteinExistence type="predicted"/>
<keyword evidence="1" id="KW-0812">Transmembrane</keyword>
<protein>
    <submittedName>
        <fullName evidence="2">Uncharacterized protein</fullName>
    </submittedName>
</protein>
<keyword evidence="2" id="KW-0614">Plasmid</keyword>
<accession>A0A0D4CNT2</accession>
<gene>
    <name evidence="2" type="ORF">LBLM1_10885</name>
</gene>
<keyword evidence="1" id="KW-1133">Transmembrane helix</keyword>
<feature type="transmembrane region" description="Helical" evidence="1">
    <location>
        <begin position="109"/>
        <end position="130"/>
    </location>
</feature>
<dbReference type="Proteomes" id="UP000003645">
    <property type="component" value="Plasmid pLM1"/>
</dbReference>
<dbReference type="RefSeq" id="WP_039946333.1">
    <property type="nucleotide sequence ID" value="NZ_CP011014.1"/>
</dbReference>
<dbReference type="KEGG" id="lmu:LBLM1_10885"/>